<reference evidence="1 2" key="1">
    <citation type="submission" date="2015-01" db="EMBL/GenBank/DDBJ databases">
        <title>Erwinia tracheiphila.</title>
        <authorList>
            <person name="Shapiro L.R."/>
        </authorList>
    </citation>
    <scope>NUCLEOTIDE SEQUENCE [LARGE SCALE GENOMIC DNA]</scope>
    <source>
        <strain evidence="1 2">BuffGH</strain>
    </source>
</reference>
<dbReference type="STRING" id="65700.SY86_05105"/>
<protein>
    <submittedName>
        <fullName evidence="1">RelE toxin protein</fullName>
    </submittedName>
</protein>
<dbReference type="RefSeq" id="WP_016189634.1">
    <property type="nucleotide sequence ID" value="NZ_CP089932.1"/>
</dbReference>
<dbReference type="Pfam" id="PF05973">
    <property type="entry name" value="Gp49"/>
    <property type="match status" value="1"/>
</dbReference>
<keyword evidence="2" id="KW-1185">Reference proteome</keyword>
<name>A0A0M2K6D1_9GAMM</name>
<gene>
    <name evidence="1" type="ORF">SY86_05105</name>
</gene>
<dbReference type="Proteomes" id="UP000033924">
    <property type="component" value="Unassembled WGS sequence"/>
</dbReference>
<dbReference type="EMBL" id="JXNU01000003">
    <property type="protein sequence ID" value="KKF34940.1"/>
    <property type="molecule type" value="Genomic_DNA"/>
</dbReference>
<dbReference type="InterPro" id="IPR009241">
    <property type="entry name" value="HigB-like"/>
</dbReference>
<evidence type="ECO:0000313" key="1">
    <source>
        <dbReference type="EMBL" id="KKF34940.1"/>
    </source>
</evidence>
<sequence>MFTVRFHEEAETELDELHPVIGAKMLKLLEKLEQNPQALREPHCKPIGNGLFELTTKGGDIARGLWVYQSGKRIFVLRIFIKKTPKTPRPEIDLAWRRLEDMQNEE</sequence>
<proteinExistence type="predicted"/>
<comment type="caution">
    <text evidence="1">The sequence shown here is derived from an EMBL/GenBank/DDBJ whole genome shotgun (WGS) entry which is preliminary data.</text>
</comment>
<accession>A0A0M2K6D1</accession>
<dbReference type="PATRIC" id="fig|65700.7.peg.1285"/>
<evidence type="ECO:0000313" key="2">
    <source>
        <dbReference type="Proteomes" id="UP000033924"/>
    </source>
</evidence>
<organism evidence="1 2">
    <name type="scientific">Erwinia tracheiphila</name>
    <dbReference type="NCBI Taxonomy" id="65700"/>
    <lineage>
        <taxon>Bacteria</taxon>
        <taxon>Pseudomonadati</taxon>
        <taxon>Pseudomonadota</taxon>
        <taxon>Gammaproteobacteria</taxon>
        <taxon>Enterobacterales</taxon>
        <taxon>Erwiniaceae</taxon>
        <taxon>Erwinia</taxon>
    </lineage>
</organism>
<dbReference type="AlphaFoldDB" id="A0A0M2K6D1"/>